<gene>
    <name evidence="1" type="primary">rpl5</name>
</gene>
<sequence>MPKNYRFESYYFRMNYFNGNQKWIFLEIINKFFLTKLKSYKLIFKLEFRVNFNLKIISVHYLILTFFSTSKTIIFHKAKSNTICVFLKQNSTKYSINFFTKLKTESLSTIHEWFVNKTFLTVNLNNIILSSKLEFFYNLLNITSKLYLHFFIKGACSQNVLIFILRKVLKF</sequence>
<accession>A0A2R4A3I2</accession>
<dbReference type="EMBL" id="MF997423">
    <property type="protein sequence ID" value="AVR57623.1"/>
    <property type="molecule type" value="Genomic_DNA"/>
</dbReference>
<proteinExistence type="predicted"/>
<protein>
    <submittedName>
        <fullName evidence="1">Ribosomal protein L5</fullName>
    </submittedName>
</protein>
<keyword evidence="1" id="KW-0496">Mitochondrion</keyword>
<keyword evidence="1" id="KW-0689">Ribosomal protein</keyword>
<geneLocation type="mitochondrion" evidence="1"/>
<name>A0A2R4A3I2_9STRA</name>
<organism evidence="1">
    <name type="scientific">Surirella sp</name>
    <dbReference type="NCBI Taxonomy" id="1526603"/>
    <lineage>
        <taxon>Eukaryota</taxon>
        <taxon>Sar</taxon>
        <taxon>Stramenopiles</taxon>
        <taxon>Ochrophyta</taxon>
        <taxon>Bacillariophyta</taxon>
        <taxon>Bacillariophyceae</taxon>
        <taxon>Bacillariophycidae</taxon>
        <taxon>Surirellales</taxon>
        <taxon>Surirellaceae</taxon>
        <taxon>Surirella</taxon>
    </lineage>
</organism>
<reference evidence="1" key="1">
    <citation type="submission" date="2017-09" db="EMBL/GenBank/DDBJ databases">
        <title>Comparative analysis of the mitochondrial genomes of 6 newly sequenced diatoms reveals group II introns in the barcoding region of cox1.</title>
        <authorList>
            <person name="Keepers K.G."/>
            <person name="Pogoda C.S."/>
            <person name="Kane N.C."/>
            <person name="Hamsher S.E."/>
            <person name="Stepanek J.G."/>
            <person name="Kociolek J.P."/>
        </authorList>
    </citation>
    <scope>NUCLEOTIDE SEQUENCE</scope>
</reference>
<dbReference type="GO" id="GO:0005840">
    <property type="term" value="C:ribosome"/>
    <property type="evidence" value="ECO:0007669"/>
    <property type="project" value="UniProtKB-KW"/>
</dbReference>
<keyword evidence="1" id="KW-0687">Ribonucleoprotein</keyword>
<dbReference type="AlphaFoldDB" id="A0A2R4A3I2"/>
<evidence type="ECO:0000313" key="1">
    <source>
        <dbReference type="EMBL" id="AVR57623.1"/>
    </source>
</evidence>